<evidence type="ECO:0000313" key="2">
    <source>
        <dbReference type="EMBL" id="KUL26932.1"/>
    </source>
</evidence>
<comment type="caution">
    <text evidence="2">The sequence shown here is derived from an EMBL/GenBank/DDBJ whole genome shotgun (WGS) entry which is preliminary data.</text>
</comment>
<dbReference type="Proteomes" id="UP000053244">
    <property type="component" value="Unassembled WGS sequence"/>
</dbReference>
<dbReference type="EMBL" id="LLZH01000303">
    <property type="protein sequence ID" value="KUL26932.1"/>
    <property type="molecule type" value="Genomic_DNA"/>
</dbReference>
<gene>
    <name evidence="2" type="ORF">ADL15_36995</name>
</gene>
<keyword evidence="3" id="KW-1185">Reference proteome</keyword>
<accession>A0A117MNE8</accession>
<protein>
    <submittedName>
        <fullName evidence="2">Uncharacterized protein</fullName>
    </submittedName>
</protein>
<organism evidence="2 3">
    <name type="scientific">Actinoplanes awajinensis subsp. mycoplanecinus</name>
    <dbReference type="NCBI Taxonomy" id="135947"/>
    <lineage>
        <taxon>Bacteria</taxon>
        <taxon>Bacillati</taxon>
        <taxon>Actinomycetota</taxon>
        <taxon>Actinomycetes</taxon>
        <taxon>Micromonosporales</taxon>
        <taxon>Micromonosporaceae</taxon>
        <taxon>Actinoplanes</taxon>
    </lineage>
</organism>
<name>A0A117MNE8_9ACTN</name>
<evidence type="ECO:0000256" key="1">
    <source>
        <dbReference type="SAM" id="MobiDB-lite"/>
    </source>
</evidence>
<dbReference type="AlphaFoldDB" id="A0A117MNE8"/>
<feature type="region of interest" description="Disordered" evidence="1">
    <location>
        <begin position="69"/>
        <end position="92"/>
    </location>
</feature>
<reference evidence="2 3" key="1">
    <citation type="submission" date="2015-10" db="EMBL/GenBank/DDBJ databases">
        <authorList>
            <person name="Gilbert D.G."/>
        </authorList>
    </citation>
    <scope>NUCLEOTIDE SEQUENCE [LARGE SCALE GENOMIC DNA]</scope>
    <source>
        <strain evidence="2 3">NRRL B-16712</strain>
    </source>
</reference>
<evidence type="ECO:0000313" key="3">
    <source>
        <dbReference type="Proteomes" id="UP000053244"/>
    </source>
</evidence>
<sequence>MMYSRDGMTAEDGFGDLLAHVEEHTEDLIAAFRAELTSSDPNPAMQSWLLELISESRSEAALPTLVEGARRSERHGARSGLPQNLAGCAEGD</sequence>
<proteinExistence type="predicted"/>